<comment type="caution">
    <text evidence="2">The sequence shown here is derived from an EMBL/GenBank/DDBJ whole genome shotgun (WGS) entry which is preliminary data.</text>
</comment>
<reference evidence="2" key="1">
    <citation type="journal article" date="2020" name="Nat. Commun.">
        <title>Large-scale genome sequencing of mycorrhizal fungi provides insights into the early evolution of symbiotic traits.</title>
        <authorList>
            <person name="Miyauchi S."/>
            <person name="Kiss E."/>
            <person name="Kuo A."/>
            <person name="Drula E."/>
            <person name="Kohler A."/>
            <person name="Sanchez-Garcia M."/>
            <person name="Morin E."/>
            <person name="Andreopoulos B."/>
            <person name="Barry K.W."/>
            <person name="Bonito G."/>
            <person name="Buee M."/>
            <person name="Carver A."/>
            <person name="Chen C."/>
            <person name="Cichocki N."/>
            <person name="Clum A."/>
            <person name="Culley D."/>
            <person name="Crous P.W."/>
            <person name="Fauchery L."/>
            <person name="Girlanda M."/>
            <person name="Hayes R.D."/>
            <person name="Keri Z."/>
            <person name="LaButti K."/>
            <person name="Lipzen A."/>
            <person name="Lombard V."/>
            <person name="Magnuson J."/>
            <person name="Maillard F."/>
            <person name="Murat C."/>
            <person name="Nolan M."/>
            <person name="Ohm R.A."/>
            <person name="Pangilinan J."/>
            <person name="Pereira M.F."/>
            <person name="Perotto S."/>
            <person name="Peter M."/>
            <person name="Pfister S."/>
            <person name="Riley R."/>
            <person name="Sitrit Y."/>
            <person name="Stielow J.B."/>
            <person name="Szollosi G."/>
            <person name="Zifcakova L."/>
            <person name="Stursova M."/>
            <person name="Spatafora J.W."/>
            <person name="Tedersoo L."/>
            <person name="Vaario L.M."/>
            <person name="Yamada A."/>
            <person name="Yan M."/>
            <person name="Wang P."/>
            <person name="Xu J."/>
            <person name="Bruns T."/>
            <person name="Baldrian P."/>
            <person name="Vilgalys R."/>
            <person name="Dunand C."/>
            <person name="Henrissat B."/>
            <person name="Grigoriev I.V."/>
            <person name="Hibbett D."/>
            <person name="Nagy L.G."/>
            <person name="Martin F.M."/>
        </authorList>
    </citation>
    <scope>NUCLEOTIDE SEQUENCE</scope>
    <source>
        <strain evidence="2">UH-Tt-Lm1</strain>
    </source>
</reference>
<keyword evidence="3" id="KW-1185">Reference proteome</keyword>
<feature type="region of interest" description="Disordered" evidence="1">
    <location>
        <begin position="53"/>
        <end position="124"/>
    </location>
</feature>
<reference evidence="2" key="2">
    <citation type="submission" date="2020-11" db="EMBL/GenBank/DDBJ databases">
        <authorList>
            <consortium name="DOE Joint Genome Institute"/>
            <person name="Kuo A."/>
            <person name="Miyauchi S."/>
            <person name="Kiss E."/>
            <person name="Drula E."/>
            <person name="Kohler A."/>
            <person name="Sanchez-Garcia M."/>
            <person name="Andreopoulos B."/>
            <person name="Barry K.W."/>
            <person name="Bonito G."/>
            <person name="Buee M."/>
            <person name="Carver A."/>
            <person name="Chen C."/>
            <person name="Cichocki N."/>
            <person name="Clum A."/>
            <person name="Culley D."/>
            <person name="Crous P.W."/>
            <person name="Fauchery L."/>
            <person name="Girlanda M."/>
            <person name="Hayes R."/>
            <person name="Keri Z."/>
            <person name="Labutti K."/>
            <person name="Lipzen A."/>
            <person name="Lombard V."/>
            <person name="Magnuson J."/>
            <person name="Maillard F."/>
            <person name="Morin E."/>
            <person name="Murat C."/>
            <person name="Nolan M."/>
            <person name="Ohm R."/>
            <person name="Pangilinan J."/>
            <person name="Pereira M."/>
            <person name="Perotto S."/>
            <person name="Peter M."/>
            <person name="Riley R."/>
            <person name="Sitrit Y."/>
            <person name="Stielow B."/>
            <person name="Szollosi G."/>
            <person name="Zifcakova L."/>
            <person name="Stursova M."/>
            <person name="Spatafora J.W."/>
            <person name="Tedersoo L."/>
            <person name="Vaario L.-M."/>
            <person name="Yamada A."/>
            <person name="Yan M."/>
            <person name="Wang P."/>
            <person name="Xu J."/>
            <person name="Bruns T."/>
            <person name="Baldrian P."/>
            <person name="Vilgalys R."/>
            <person name="Henrissat B."/>
            <person name="Grigoriev I.V."/>
            <person name="Hibbett D."/>
            <person name="Nagy L.G."/>
            <person name="Martin F.M."/>
        </authorList>
    </citation>
    <scope>NUCLEOTIDE SEQUENCE</scope>
    <source>
        <strain evidence="2">UH-Tt-Lm1</strain>
    </source>
</reference>
<organism evidence="2 3">
    <name type="scientific">Thelephora terrestris</name>
    <dbReference type="NCBI Taxonomy" id="56493"/>
    <lineage>
        <taxon>Eukaryota</taxon>
        <taxon>Fungi</taxon>
        <taxon>Dikarya</taxon>
        <taxon>Basidiomycota</taxon>
        <taxon>Agaricomycotina</taxon>
        <taxon>Agaricomycetes</taxon>
        <taxon>Thelephorales</taxon>
        <taxon>Thelephoraceae</taxon>
        <taxon>Thelephora</taxon>
    </lineage>
</organism>
<accession>A0A9P6HH90</accession>
<proteinExistence type="predicted"/>
<name>A0A9P6HH90_9AGAM</name>
<sequence>MTRLKRQASQELLPTRAPKLARRQDPSVLSRIGGGLTKLIRTNFSAFYEAATEDVISKSSPRPKPSHPPPRTPRRLARPAIPKEFKADTQPFAGPSPPSSSTPSPTRRPETTRSSLPAILPPPPKRALTVFPSTISQQSSQESVTSVETLLASAQRRRRNGLKSHRTTGLPTYYQSHDHIHSKRVCPLCANLLLRPRQN</sequence>
<dbReference type="EMBL" id="WIUZ02000006">
    <property type="protein sequence ID" value="KAF9785974.1"/>
    <property type="molecule type" value="Genomic_DNA"/>
</dbReference>
<gene>
    <name evidence="2" type="ORF">BJ322DRAFT_757269</name>
</gene>
<evidence type="ECO:0000256" key="1">
    <source>
        <dbReference type="SAM" id="MobiDB-lite"/>
    </source>
</evidence>
<feature type="compositionally biased region" description="Pro residues" evidence="1">
    <location>
        <begin position="62"/>
        <end position="71"/>
    </location>
</feature>
<dbReference type="Proteomes" id="UP000736335">
    <property type="component" value="Unassembled WGS sequence"/>
</dbReference>
<dbReference type="AlphaFoldDB" id="A0A9P6HH90"/>
<feature type="region of interest" description="Disordered" evidence="1">
    <location>
        <begin position="1"/>
        <end position="35"/>
    </location>
</feature>
<protein>
    <submittedName>
        <fullName evidence="2">Uncharacterized protein</fullName>
    </submittedName>
</protein>
<evidence type="ECO:0000313" key="3">
    <source>
        <dbReference type="Proteomes" id="UP000736335"/>
    </source>
</evidence>
<evidence type="ECO:0000313" key="2">
    <source>
        <dbReference type="EMBL" id="KAF9785974.1"/>
    </source>
</evidence>